<proteinExistence type="predicted"/>
<evidence type="ECO:0000256" key="3">
    <source>
        <dbReference type="ARBA" id="ARBA00022989"/>
    </source>
</evidence>
<feature type="transmembrane region" description="Helical" evidence="5">
    <location>
        <begin position="130"/>
        <end position="149"/>
    </location>
</feature>
<dbReference type="PANTHER" id="PTHR30266:SF2">
    <property type="entry name" value="LARGE-CONDUCTANCE MECHANOSENSITIVE CHANNEL"/>
    <property type="match status" value="1"/>
</dbReference>
<keyword evidence="4 5" id="KW-0472">Membrane</keyword>
<dbReference type="SUPFAM" id="SSF81330">
    <property type="entry name" value="Gated mechanosensitive channel"/>
    <property type="match status" value="1"/>
</dbReference>
<dbReference type="GO" id="GO:0008381">
    <property type="term" value="F:mechanosensitive monoatomic ion channel activity"/>
    <property type="evidence" value="ECO:0000318"/>
    <property type="project" value="GO_Central"/>
</dbReference>
<dbReference type="Proteomes" id="UP000007241">
    <property type="component" value="Unassembled WGS sequence"/>
</dbReference>
<dbReference type="Pfam" id="PF01741">
    <property type="entry name" value="MscL"/>
    <property type="match status" value="1"/>
</dbReference>
<dbReference type="InterPro" id="IPR019823">
    <property type="entry name" value="Mechanosensitive_channel_CS"/>
</dbReference>
<evidence type="ECO:0000256" key="1">
    <source>
        <dbReference type="ARBA" id="ARBA00004141"/>
    </source>
</evidence>
<evidence type="ECO:0000313" key="6">
    <source>
        <dbReference type="EMBL" id="EGF82476.1"/>
    </source>
</evidence>
<organism evidence="6 7">
    <name type="scientific">Batrachochytrium dendrobatidis (strain JAM81 / FGSC 10211)</name>
    <name type="common">Frog chytrid fungus</name>
    <dbReference type="NCBI Taxonomy" id="684364"/>
    <lineage>
        <taxon>Eukaryota</taxon>
        <taxon>Fungi</taxon>
        <taxon>Fungi incertae sedis</taxon>
        <taxon>Chytridiomycota</taxon>
        <taxon>Chytridiomycota incertae sedis</taxon>
        <taxon>Chytridiomycetes</taxon>
        <taxon>Rhizophydiales</taxon>
        <taxon>Rhizophydiales incertae sedis</taxon>
        <taxon>Batrachochytrium</taxon>
    </lineage>
</organism>
<dbReference type="OrthoDB" id="10010920at2759"/>
<keyword evidence="2 5" id="KW-0812">Transmembrane</keyword>
<accession>F4NWG7</accession>
<evidence type="ECO:0008006" key="8">
    <source>
        <dbReference type="Google" id="ProtNLM"/>
    </source>
</evidence>
<dbReference type="PROSITE" id="PS01327">
    <property type="entry name" value="MSCL"/>
    <property type="match status" value="1"/>
</dbReference>
<dbReference type="AlphaFoldDB" id="F4NWG7"/>
<dbReference type="HOGENOM" id="CLU_855255_0_0_1"/>
<evidence type="ECO:0000313" key="7">
    <source>
        <dbReference type="Proteomes" id="UP000007241"/>
    </source>
</evidence>
<keyword evidence="3 5" id="KW-1133">Transmembrane helix</keyword>
<dbReference type="InterPro" id="IPR036019">
    <property type="entry name" value="MscL_channel"/>
</dbReference>
<reference evidence="6 7" key="1">
    <citation type="submission" date="2009-12" db="EMBL/GenBank/DDBJ databases">
        <title>The draft genome of Batrachochytrium dendrobatidis.</title>
        <authorList>
            <consortium name="US DOE Joint Genome Institute (JGI-PGF)"/>
            <person name="Kuo A."/>
            <person name="Salamov A."/>
            <person name="Schmutz J."/>
            <person name="Lucas S."/>
            <person name="Pitluck S."/>
            <person name="Rosenblum E."/>
            <person name="Stajich J."/>
            <person name="Eisen M."/>
            <person name="Grigoriev I.V."/>
        </authorList>
    </citation>
    <scope>NUCLEOTIDE SEQUENCE [LARGE SCALE GENOMIC DNA]</scope>
    <source>
        <strain evidence="7">JAM81 / FGSC 10211</strain>
    </source>
</reference>
<protein>
    <recommendedName>
        <fullName evidence="8">Large conductance mechanosensitive channel protein</fullName>
    </recommendedName>
</protein>
<evidence type="ECO:0000256" key="2">
    <source>
        <dbReference type="ARBA" id="ARBA00022692"/>
    </source>
</evidence>
<dbReference type="EMBL" id="GL882880">
    <property type="protein sequence ID" value="EGF82476.1"/>
    <property type="molecule type" value="Genomic_DNA"/>
</dbReference>
<dbReference type="RefSeq" id="XP_006676813.1">
    <property type="nucleotide sequence ID" value="XM_006676750.1"/>
</dbReference>
<dbReference type="GeneID" id="18240452"/>
<dbReference type="InParanoid" id="F4NWG7"/>
<gene>
    <name evidence="6" type="ORF">BATDEDRAFT_34462</name>
</gene>
<dbReference type="STRING" id="684364.F4NWG7"/>
<dbReference type="GO" id="GO:0016020">
    <property type="term" value="C:membrane"/>
    <property type="evidence" value="ECO:0000318"/>
    <property type="project" value="GO_Central"/>
</dbReference>
<dbReference type="Gene3D" id="1.10.1200.120">
    <property type="entry name" value="Large-conductance mechanosensitive channel, MscL, domain 1"/>
    <property type="match status" value="1"/>
</dbReference>
<feature type="transmembrane region" description="Helical" evidence="5">
    <location>
        <begin position="210"/>
        <end position="234"/>
    </location>
</feature>
<comment type="subcellular location">
    <subcellularLocation>
        <location evidence="1">Membrane</location>
        <topology evidence="1">Multi-pass membrane protein</topology>
    </subcellularLocation>
</comment>
<dbReference type="InterPro" id="IPR037673">
    <property type="entry name" value="MSC/AndL"/>
</dbReference>
<keyword evidence="7" id="KW-1185">Reference proteome</keyword>
<evidence type="ECO:0000256" key="4">
    <source>
        <dbReference type="ARBA" id="ARBA00023136"/>
    </source>
</evidence>
<dbReference type="PANTHER" id="PTHR30266">
    <property type="entry name" value="MECHANOSENSITIVE CHANNEL MSCL"/>
    <property type="match status" value="1"/>
</dbReference>
<evidence type="ECO:0000256" key="5">
    <source>
        <dbReference type="SAM" id="Phobius"/>
    </source>
</evidence>
<name>F4NWG7_BATDJ</name>
<sequence>MGDQLTPTSATRLTILRSSSYPEISQQEGFCGRSLSPSSKTPLSILSLDKVSHGVHVSIDMPLDSHLNSDSHRDNYPSDKHKHRSLSVSRQQLRVVSSKIVGGAKKSVKAVESVFDDFVSFLNRGNVMDLAVGVIMGGVFTAVVTSFVVDLVTPIIGLLTQSNLENTYVILRCPANDTQCSNAVRWGTPVQANIAGAVTWNYGKFIQTCINFLITSAIIFFMVKTYLVDGALVYTAAFRKRRKETVKTCLFCTKSIPKKAQRCPECTSTLETPEDHTDEHISKRLKIMAAIKQFHLPLSKTAASISPEAKKPASGWDRILKKQIK</sequence>
<dbReference type="GO" id="GO:0006811">
    <property type="term" value="P:monoatomic ion transport"/>
    <property type="evidence" value="ECO:0000318"/>
    <property type="project" value="GO_Central"/>
</dbReference>